<accession>A0A3B0TI52</accession>
<dbReference type="GO" id="GO:0000155">
    <property type="term" value="F:phosphorelay sensor kinase activity"/>
    <property type="evidence" value="ECO:0007669"/>
    <property type="project" value="InterPro"/>
</dbReference>
<name>A0A3B0TI52_9ZZZZ</name>
<gene>
    <name evidence="2" type="ORF">MNBD_ALPHA11-1200</name>
</gene>
<proteinExistence type="predicted"/>
<dbReference type="SUPFAM" id="SSF53795">
    <property type="entry name" value="PEP carboxykinase-like"/>
    <property type="match status" value="1"/>
</dbReference>
<reference evidence="2" key="1">
    <citation type="submission" date="2018-06" db="EMBL/GenBank/DDBJ databases">
        <authorList>
            <person name="Zhirakovskaya E."/>
        </authorList>
    </citation>
    <scope>NUCLEOTIDE SEQUENCE</scope>
</reference>
<feature type="domain" description="HPr kinase/phosphorylase C-terminal" evidence="1">
    <location>
        <begin position="21"/>
        <end position="142"/>
    </location>
</feature>
<dbReference type="InterPro" id="IPR027417">
    <property type="entry name" value="P-loop_NTPase"/>
</dbReference>
<dbReference type="Pfam" id="PF07475">
    <property type="entry name" value="Hpr_kinase_C"/>
    <property type="match status" value="1"/>
</dbReference>
<protein>
    <recommendedName>
        <fullName evidence="1">HPr kinase/phosphorylase C-terminal domain-containing protein</fullName>
    </recommendedName>
</protein>
<evidence type="ECO:0000313" key="2">
    <source>
        <dbReference type="EMBL" id="VAW17618.1"/>
    </source>
</evidence>
<dbReference type="InterPro" id="IPR011104">
    <property type="entry name" value="Hpr_kin/Pase_C"/>
</dbReference>
<evidence type="ECO:0000259" key="1">
    <source>
        <dbReference type="Pfam" id="PF07475"/>
    </source>
</evidence>
<sequence length="165" mass="18136">MRIAARSYSGDKQLDDEPQNFHANGMIFDGVGIFIRGASGSGKSLLTLSLLQFASALGKQAILVGDDRLDLYKQNQRLIMQAPDQIAGKIELAGRGIISCEYEKTAPIDLIIDLSKTYQRMPDKSRFSASLLDVELPACPIPDLSIIGLEHQRLLALEAIKHQKN</sequence>
<dbReference type="EMBL" id="UOEQ01000145">
    <property type="protein sequence ID" value="VAW17618.1"/>
    <property type="molecule type" value="Genomic_DNA"/>
</dbReference>
<organism evidence="2">
    <name type="scientific">hydrothermal vent metagenome</name>
    <dbReference type="NCBI Taxonomy" id="652676"/>
    <lineage>
        <taxon>unclassified sequences</taxon>
        <taxon>metagenomes</taxon>
        <taxon>ecological metagenomes</taxon>
    </lineage>
</organism>
<dbReference type="GO" id="GO:0005524">
    <property type="term" value="F:ATP binding"/>
    <property type="evidence" value="ECO:0007669"/>
    <property type="project" value="InterPro"/>
</dbReference>
<dbReference type="AlphaFoldDB" id="A0A3B0TI52"/>
<dbReference type="Gene3D" id="3.40.50.300">
    <property type="entry name" value="P-loop containing nucleotide triphosphate hydrolases"/>
    <property type="match status" value="1"/>
</dbReference>
<dbReference type="GO" id="GO:0006109">
    <property type="term" value="P:regulation of carbohydrate metabolic process"/>
    <property type="evidence" value="ECO:0007669"/>
    <property type="project" value="InterPro"/>
</dbReference>